<reference evidence="1 2" key="1">
    <citation type="submission" date="2018-06" db="EMBL/GenBank/DDBJ databases">
        <authorList>
            <consortium name="Pathogen Informatics"/>
            <person name="Doyle S."/>
        </authorList>
    </citation>
    <scope>NUCLEOTIDE SEQUENCE [LARGE SCALE GENOMIC DNA]</scope>
    <source>
        <strain evidence="1 2">NCTC9783</strain>
    </source>
</reference>
<accession>A0A380B7L9</accession>
<proteinExistence type="predicted"/>
<protein>
    <submittedName>
        <fullName evidence="1">Uncharacterized protein</fullName>
    </submittedName>
</protein>
<dbReference type="AlphaFoldDB" id="A0A380B7L9"/>
<dbReference type="EMBL" id="UGYT01000001">
    <property type="protein sequence ID" value="SUI94460.1"/>
    <property type="molecule type" value="Genomic_DNA"/>
</dbReference>
<sequence length="56" mass="6281">MTLCYIGKAARKNAQICRHDKTRQRRIRHPCTTAGCGVNALSGLQNNLFRQNPARA</sequence>
<dbReference type="Proteomes" id="UP000254880">
    <property type="component" value="Unassembled WGS sequence"/>
</dbReference>
<evidence type="ECO:0000313" key="1">
    <source>
        <dbReference type="EMBL" id="SUI94460.1"/>
    </source>
</evidence>
<name>A0A380B7L9_SHIFL</name>
<evidence type="ECO:0000313" key="2">
    <source>
        <dbReference type="Proteomes" id="UP000254880"/>
    </source>
</evidence>
<dbReference type="AntiFam" id="ANF00065">
    <property type="entry name" value="Translation of REP sequence"/>
</dbReference>
<organism evidence="1 2">
    <name type="scientific">Shigella flexneri</name>
    <dbReference type="NCBI Taxonomy" id="623"/>
    <lineage>
        <taxon>Bacteria</taxon>
        <taxon>Pseudomonadati</taxon>
        <taxon>Pseudomonadota</taxon>
        <taxon>Gammaproteobacteria</taxon>
        <taxon>Enterobacterales</taxon>
        <taxon>Enterobacteriaceae</taxon>
        <taxon>Shigella</taxon>
    </lineage>
</organism>
<gene>
    <name evidence="1" type="ORF">NCTC9783_04905</name>
</gene>